<comment type="catalytic activity">
    <reaction evidence="8 9">
        <text>D-xylulose + ATP = D-xylulose 5-phosphate + ADP + H(+)</text>
        <dbReference type="Rhea" id="RHEA:10964"/>
        <dbReference type="ChEBI" id="CHEBI:15378"/>
        <dbReference type="ChEBI" id="CHEBI:17140"/>
        <dbReference type="ChEBI" id="CHEBI:30616"/>
        <dbReference type="ChEBI" id="CHEBI:57737"/>
        <dbReference type="ChEBI" id="CHEBI:456216"/>
        <dbReference type="EC" id="2.7.1.17"/>
    </reaction>
</comment>
<dbReference type="SUPFAM" id="SSF53067">
    <property type="entry name" value="Actin-like ATPase domain"/>
    <property type="match status" value="2"/>
</dbReference>
<sequence>MSPQYVLGIDSSTQSCKSVLVDAETGKIRDLRRAPHPDGTQVAPQAWRAALTDSCDDLMSQVAAVSVAGQQHGMVALDAAGEVVRPAMLWNDTSSAPQARDLIDEMGGPQRCADSIGSVMVASLTASKLRWLRDNEPKNAARTSDVLLPHDYLTWHLGGCKEMTTDHGDASGTGYYSTSERAFLPGLAGRALGHPVGLPRIAGPSEVVGETVHGAPIAAGTGDNMAAALGLGLRPGDVCLSIGTSGVASAVAEHSVHDGSGMVTGFADATGRYLPLACTLNGARVLELGARLLGVDHEEFGRLALSAKPGSNGVCALPYLDGERTPNRPDANGVLRGLTSTTGREDLARGLVEGLLCSMRDAVLALEAATGVTTQRILLIGGGAQSEAVRRIAPQVFGVGVDVPDAGEYVALGAARQAVWALTGEADPPEWKGAAFTTYDDAPQPQIYERYAELRDQTQGWG</sequence>
<comment type="function">
    <text evidence="8">Catalyzes the phosphorylation of D-xylulose to D-xylulose 5-phosphate.</text>
</comment>
<evidence type="ECO:0000256" key="6">
    <source>
        <dbReference type="ARBA" id="ARBA00022840"/>
    </source>
</evidence>
<keyword evidence="5 8" id="KW-0418">Kinase</keyword>
<feature type="site" description="Important for activity" evidence="8">
    <location>
        <position position="10"/>
    </location>
</feature>
<dbReference type="Proteomes" id="UP000293764">
    <property type="component" value="Unassembled WGS sequence"/>
</dbReference>
<name>A0A4Q5MWB5_9MICO</name>
<dbReference type="PANTHER" id="PTHR43095:SF5">
    <property type="entry name" value="XYLULOSE KINASE"/>
    <property type="match status" value="1"/>
</dbReference>
<dbReference type="InterPro" id="IPR043129">
    <property type="entry name" value="ATPase_NBD"/>
</dbReference>
<reference evidence="12 13" key="1">
    <citation type="submission" date="2019-01" db="EMBL/GenBank/DDBJ databases">
        <title>Novel species of Cellulomonas.</title>
        <authorList>
            <person name="Liu Q."/>
            <person name="Xin Y.-H."/>
        </authorList>
    </citation>
    <scope>NUCLEOTIDE SEQUENCE [LARGE SCALE GENOMIC DNA]</scope>
    <source>
        <strain evidence="12 13">HLT2-17</strain>
    </source>
</reference>
<accession>A0A4Q5MWB5</accession>
<dbReference type="HAMAP" id="MF_02220">
    <property type="entry name" value="XylB"/>
    <property type="match status" value="1"/>
</dbReference>
<dbReference type="RefSeq" id="WP_130103724.1">
    <property type="nucleotide sequence ID" value="NZ_SDWW01000046.1"/>
</dbReference>
<evidence type="ECO:0000313" key="13">
    <source>
        <dbReference type="Proteomes" id="UP000293764"/>
    </source>
</evidence>
<protein>
    <recommendedName>
        <fullName evidence="8 9">Xylulose kinase</fullName>
        <shortName evidence="8 9">Xylulokinase</shortName>
        <ecNumber evidence="8 9">2.7.1.17</ecNumber>
    </recommendedName>
</protein>
<comment type="caution">
    <text evidence="12">The sequence shown here is derived from an EMBL/GenBank/DDBJ whole genome shotgun (WGS) entry which is preliminary data.</text>
</comment>
<dbReference type="GO" id="GO:0005524">
    <property type="term" value="F:ATP binding"/>
    <property type="evidence" value="ECO:0007669"/>
    <property type="project" value="UniProtKB-UniRule"/>
</dbReference>
<feature type="binding site" evidence="8">
    <location>
        <begin position="71"/>
        <end position="72"/>
    </location>
    <ligand>
        <name>substrate</name>
    </ligand>
</feature>
<evidence type="ECO:0000256" key="3">
    <source>
        <dbReference type="ARBA" id="ARBA00022679"/>
    </source>
</evidence>
<evidence type="ECO:0000256" key="9">
    <source>
        <dbReference type="RuleBase" id="RU364073"/>
    </source>
</evidence>
<keyword evidence="4 8" id="KW-0547">Nucleotide-binding</keyword>
<evidence type="ECO:0000259" key="10">
    <source>
        <dbReference type="Pfam" id="PF00370"/>
    </source>
</evidence>
<evidence type="ECO:0000256" key="8">
    <source>
        <dbReference type="HAMAP-Rule" id="MF_02220"/>
    </source>
</evidence>
<evidence type="ECO:0000256" key="7">
    <source>
        <dbReference type="ARBA" id="ARBA00023277"/>
    </source>
</evidence>
<feature type="domain" description="Carbohydrate kinase FGGY N-terminal" evidence="10">
    <location>
        <begin position="5"/>
        <end position="230"/>
    </location>
</feature>
<evidence type="ECO:0000256" key="5">
    <source>
        <dbReference type="ARBA" id="ARBA00022777"/>
    </source>
</evidence>
<dbReference type="NCBIfam" id="TIGR01312">
    <property type="entry name" value="XylB"/>
    <property type="match status" value="1"/>
</dbReference>
<dbReference type="InterPro" id="IPR018484">
    <property type="entry name" value="FGGY_N"/>
</dbReference>
<dbReference type="Gene3D" id="3.30.420.40">
    <property type="match status" value="2"/>
</dbReference>
<dbReference type="InterPro" id="IPR018485">
    <property type="entry name" value="FGGY_C"/>
</dbReference>
<dbReference type="EC" id="2.7.1.17" evidence="8 9"/>
<dbReference type="OrthoDB" id="9805576at2"/>
<dbReference type="EMBL" id="SDWW01000046">
    <property type="protein sequence ID" value="RYV49962.1"/>
    <property type="molecule type" value="Genomic_DNA"/>
</dbReference>
<comment type="similarity">
    <text evidence="1 8 9">Belongs to the FGGY kinase family.</text>
</comment>
<dbReference type="InterPro" id="IPR018483">
    <property type="entry name" value="Carb_kinase_FGGY_CS"/>
</dbReference>
<keyword evidence="13" id="KW-1185">Reference proteome</keyword>
<proteinExistence type="inferred from homology"/>
<dbReference type="AlphaFoldDB" id="A0A4Q5MWB5"/>
<dbReference type="GO" id="GO:0004856">
    <property type="term" value="F:D-xylulokinase activity"/>
    <property type="evidence" value="ECO:0007669"/>
    <property type="project" value="UniProtKB-UniRule"/>
</dbReference>
<keyword evidence="6 8" id="KW-0067">ATP-binding</keyword>
<dbReference type="Pfam" id="PF02782">
    <property type="entry name" value="FGGY_C"/>
    <property type="match status" value="1"/>
</dbReference>
<dbReference type="InterPro" id="IPR006000">
    <property type="entry name" value="Xylulokinase"/>
</dbReference>
<dbReference type="PROSITE" id="PS00933">
    <property type="entry name" value="FGGY_KINASES_1"/>
    <property type="match status" value="1"/>
</dbReference>
<feature type="active site" description="Proton acceptor" evidence="8">
    <location>
        <position position="223"/>
    </location>
</feature>
<dbReference type="InterPro" id="IPR050406">
    <property type="entry name" value="FGGY_Carb_Kinase"/>
</dbReference>
<dbReference type="InterPro" id="IPR000577">
    <property type="entry name" value="Carb_kinase_FGGY"/>
</dbReference>
<dbReference type="GO" id="GO:0042732">
    <property type="term" value="P:D-xylose metabolic process"/>
    <property type="evidence" value="ECO:0007669"/>
    <property type="project" value="UniProtKB-KW"/>
</dbReference>
<keyword evidence="2 8" id="KW-0859">Xylose metabolism</keyword>
<evidence type="ECO:0000313" key="12">
    <source>
        <dbReference type="EMBL" id="RYV49962.1"/>
    </source>
</evidence>
<dbReference type="PIRSF" id="PIRSF000538">
    <property type="entry name" value="GlpK"/>
    <property type="match status" value="1"/>
</dbReference>
<evidence type="ECO:0000256" key="4">
    <source>
        <dbReference type="ARBA" id="ARBA00022741"/>
    </source>
</evidence>
<dbReference type="Pfam" id="PF00370">
    <property type="entry name" value="FGGY_N"/>
    <property type="match status" value="1"/>
</dbReference>
<dbReference type="CDD" id="cd07809">
    <property type="entry name" value="ASKHA_NBD_FGGY_BaXK-like"/>
    <property type="match status" value="1"/>
</dbReference>
<gene>
    <name evidence="8 9 12" type="primary">xylB</name>
    <name evidence="12" type="ORF">EUA98_16140</name>
</gene>
<keyword evidence="3 8" id="KW-0808">Transferase</keyword>
<dbReference type="GO" id="GO:0005998">
    <property type="term" value="P:xylulose catabolic process"/>
    <property type="evidence" value="ECO:0007669"/>
    <property type="project" value="UniProtKB-UniRule"/>
</dbReference>
<dbReference type="PANTHER" id="PTHR43095">
    <property type="entry name" value="SUGAR KINASE"/>
    <property type="match status" value="1"/>
</dbReference>
<organism evidence="12 13">
    <name type="scientific">Pengzhenrongella frigida</name>
    <dbReference type="NCBI Taxonomy" id="1259133"/>
    <lineage>
        <taxon>Bacteria</taxon>
        <taxon>Bacillati</taxon>
        <taxon>Actinomycetota</taxon>
        <taxon>Actinomycetes</taxon>
        <taxon>Micrococcales</taxon>
        <taxon>Pengzhenrongella</taxon>
    </lineage>
</organism>
<feature type="domain" description="Carbohydrate kinase FGGY C-terminal" evidence="11">
    <location>
        <begin position="240"/>
        <end position="422"/>
    </location>
</feature>
<keyword evidence="7 8" id="KW-0119">Carbohydrate metabolism</keyword>
<evidence type="ECO:0000259" key="11">
    <source>
        <dbReference type="Pfam" id="PF02782"/>
    </source>
</evidence>
<evidence type="ECO:0000256" key="1">
    <source>
        <dbReference type="ARBA" id="ARBA00009156"/>
    </source>
</evidence>
<evidence type="ECO:0000256" key="2">
    <source>
        <dbReference type="ARBA" id="ARBA00022629"/>
    </source>
</evidence>